<comment type="catalytic activity">
    <reaction evidence="1 5">
        <text>3-dehydroquinate = 3-dehydroshikimate + H2O</text>
        <dbReference type="Rhea" id="RHEA:21096"/>
        <dbReference type="ChEBI" id="CHEBI:15377"/>
        <dbReference type="ChEBI" id="CHEBI:16630"/>
        <dbReference type="ChEBI" id="CHEBI:32364"/>
        <dbReference type="EC" id="4.2.1.10"/>
    </reaction>
</comment>
<comment type="function">
    <text evidence="5">Involved in the third step of the chorismate pathway, which leads to the biosynthesis of aromatic amino acids. Catalyzes the cis-dehydration of 3-dehydroquinate (DHQ) and introduces the first double bond of the aromatic ring to yield 3-dehydroshikimate.</text>
</comment>
<evidence type="ECO:0000256" key="3">
    <source>
        <dbReference type="ARBA" id="ARBA00023239"/>
    </source>
</evidence>
<feature type="active site" description="Schiff-base intermediate with substrate" evidence="5">
    <location>
        <position position="159"/>
    </location>
</feature>
<evidence type="ECO:0000256" key="4">
    <source>
        <dbReference type="ARBA" id="ARBA00023270"/>
    </source>
</evidence>
<dbReference type="Proteomes" id="UP000595942">
    <property type="component" value="Chromosome"/>
</dbReference>
<comment type="caution">
    <text evidence="5">Lacks conserved residue(s) required for the propagation of feature annotation.</text>
</comment>
<accession>A0A143PAN8</accession>
<gene>
    <name evidence="5" type="primary">aroD</name>
    <name evidence="7" type="ORF">EIG99_09890</name>
    <name evidence="6" type="ORF">I6J05_00240</name>
</gene>
<reference evidence="7 8" key="1">
    <citation type="submission" date="2018-11" db="EMBL/GenBank/DDBJ databases">
        <title>Genomic profiling of Staphylococcus species from a Poultry farm system in KwaZulu-Natal, South Africa.</title>
        <authorList>
            <person name="Amoako D.G."/>
            <person name="Somboro A.M."/>
            <person name="Abia A.L.K."/>
            <person name="Bester L.A."/>
            <person name="Essack S.Y."/>
        </authorList>
    </citation>
    <scope>NUCLEOTIDE SEQUENCE [LARGE SCALE GENOMIC DNA]</scope>
    <source>
        <strain evidence="7 8">SA11</strain>
    </source>
</reference>
<dbReference type="Pfam" id="PF01487">
    <property type="entry name" value="DHquinase_I"/>
    <property type="match status" value="1"/>
</dbReference>
<feature type="active site" description="Proton donor/acceptor" evidence="5">
    <location>
        <position position="132"/>
    </location>
</feature>
<keyword evidence="4 5" id="KW-0704">Schiff base</keyword>
<comment type="subunit">
    <text evidence="5">Homodimer.</text>
</comment>
<dbReference type="SUPFAM" id="SSF51569">
    <property type="entry name" value="Aldolase"/>
    <property type="match status" value="1"/>
</dbReference>
<dbReference type="Proteomes" id="UP000293854">
    <property type="component" value="Unassembled WGS sequence"/>
</dbReference>
<dbReference type="InterPro" id="IPR013785">
    <property type="entry name" value="Aldolase_TIM"/>
</dbReference>
<name>A0A143PAN8_9STAP</name>
<dbReference type="InterPro" id="IPR050146">
    <property type="entry name" value="Type-I_3-dehydroquinase"/>
</dbReference>
<evidence type="ECO:0000313" key="8">
    <source>
        <dbReference type="Proteomes" id="UP000293854"/>
    </source>
</evidence>
<dbReference type="KEGG" id="scv:A4G25_05420"/>
<keyword evidence="3 5" id="KW-0456">Lyase</keyword>
<keyword evidence="2 5" id="KW-0057">Aromatic amino acid biosynthesis</keyword>
<proteinExistence type="inferred from homology"/>
<dbReference type="HAMAP" id="MF_00214">
    <property type="entry name" value="AroD"/>
    <property type="match status" value="1"/>
</dbReference>
<dbReference type="RefSeq" id="WP_047132867.1">
    <property type="nucleotide sequence ID" value="NZ_CP015114.1"/>
</dbReference>
<feature type="binding site" evidence="5">
    <location>
        <position position="201"/>
    </location>
    <ligand>
        <name>3-dehydroquinate</name>
        <dbReference type="ChEBI" id="CHEBI:32364"/>
    </ligand>
</feature>
<dbReference type="GO" id="GO:0009073">
    <property type="term" value="P:aromatic amino acid family biosynthetic process"/>
    <property type="evidence" value="ECO:0007669"/>
    <property type="project" value="UniProtKB-KW"/>
</dbReference>
<evidence type="ECO:0000313" key="9">
    <source>
        <dbReference type="Proteomes" id="UP000595942"/>
    </source>
</evidence>
<organism evidence="7 8">
    <name type="scientific">Staphylococcus condimenti</name>
    <dbReference type="NCBI Taxonomy" id="70255"/>
    <lineage>
        <taxon>Bacteria</taxon>
        <taxon>Bacillati</taxon>
        <taxon>Bacillota</taxon>
        <taxon>Bacilli</taxon>
        <taxon>Bacillales</taxon>
        <taxon>Staphylococcaceae</taxon>
        <taxon>Staphylococcus</taxon>
    </lineage>
</organism>
<dbReference type="Gene3D" id="3.20.20.70">
    <property type="entry name" value="Aldolase class I"/>
    <property type="match status" value="1"/>
</dbReference>
<feature type="binding site" evidence="5">
    <location>
        <begin position="35"/>
        <end position="37"/>
    </location>
    <ligand>
        <name>3-dehydroquinate</name>
        <dbReference type="ChEBI" id="CHEBI:32364"/>
    </ligand>
</feature>
<evidence type="ECO:0000256" key="5">
    <source>
        <dbReference type="HAMAP-Rule" id="MF_00214"/>
    </source>
</evidence>
<dbReference type="OrthoDB" id="9813659at2"/>
<protein>
    <recommendedName>
        <fullName evidence="5">3-dehydroquinate dehydratase</fullName>
        <shortName evidence="5">3-dehydroquinase</shortName>
        <ecNumber evidence="5">4.2.1.10</ecNumber>
    </recommendedName>
    <alternativeName>
        <fullName evidence="5">Type I DHQase</fullName>
    </alternativeName>
    <alternativeName>
        <fullName evidence="5">Type I dehydroquinase</fullName>
        <shortName evidence="5">DHQ1</shortName>
    </alternativeName>
</protein>
<evidence type="ECO:0000313" key="6">
    <source>
        <dbReference type="EMBL" id="QQS82786.1"/>
    </source>
</evidence>
<evidence type="ECO:0000256" key="1">
    <source>
        <dbReference type="ARBA" id="ARBA00001864"/>
    </source>
</evidence>
<comment type="similarity">
    <text evidence="5">Belongs to the type-I 3-dehydroquinase family.</text>
</comment>
<reference evidence="6 9" key="2">
    <citation type="submission" date="2021-01" db="EMBL/GenBank/DDBJ databases">
        <title>FDA dAtabase for Regulatory Grade micrObial Sequences (FDA-ARGOS): Supporting development and validation of Infectious Disease Dx tests.</title>
        <authorList>
            <person name="Sproer C."/>
            <person name="Gronow S."/>
            <person name="Severitt S."/>
            <person name="Schroder I."/>
            <person name="Tallon L."/>
            <person name="Sadzewicz L."/>
            <person name="Zhao X."/>
            <person name="Boylan J."/>
            <person name="Ott S."/>
            <person name="Bowen H."/>
            <person name="Vavikolanu K."/>
            <person name="Mehta A."/>
            <person name="Aluvathingal J."/>
            <person name="Nadendla S."/>
            <person name="Lowell S."/>
            <person name="Myers T."/>
            <person name="Yan Y."/>
            <person name="Sichtig H."/>
        </authorList>
    </citation>
    <scope>NUCLEOTIDE SEQUENCE [LARGE SCALE GENOMIC DNA]</scope>
    <source>
        <strain evidence="6 9">FDAARGOS_1148</strain>
    </source>
</reference>
<dbReference type="GO" id="GO:0046279">
    <property type="term" value="P:3,4-dihydroxybenzoate biosynthetic process"/>
    <property type="evidence" value="ECO:0007669"/>
    <property type="project" value="TreeGrafter"/>
</dbReference>
<feature type="binding site" evidence="5">
    <location>
        <position position="70"/>
    </location>
    <ligand>
        <name>3-dehydroquinate</name>
        <dbReference type="ChEBI" id="CHEBI:32364"/>
    </ligand>
</feature>
<dbReference type="EMBL" id="CP068073">
    <property type="protein sequence ID" value="QQS82786.1"/>
    <property type="molecule type" value="Genomic_DNA"/>
</dbReference>
<feature type="binding site" evidence="5">
    <location>
        <position position="224"/>
    </location>
    <ligand>
        <name>3-dehydroquinate</name>
        <dbReference type="ChEBI" id="CHEBI:32364"/>
    </ligand>
</feature>
<dbReference type="EC" id="4.2.1.10" evidence="5"/>
<dbReference type="UniPathway" id="UPA00053">
    <property type="reaction ID" value="UER00086"/>
</dbReference>
<dbReference type="GO" id="GO:0009423">
    <property type="term" value="P:chorismate biosynthetic process"/>
    <property type="evidence" value="ECO:0007669"/>
    <property type="project" value="UniProtKB-UniRule"/>
</dbReference>
<keyword evidence="5" id="KW-0028">Amino-acid biosynthesis</keyword>
<dbReference type="AlphaFoldDB" id="A0A143PAN8"/>
<dbReference type="GeneID" id="93727298"/>
<dbReference type="InterPro" id="IPR001381">
    <property type="entry name" value="DHquinase_I"/>
</dbReference>
<evidence type="ECO:0000256" key="2">
    <source>
        <dbReference type="ARBA" id="ARBA00023141"/>
    </source>
</evidence>
<evidence type="ECO:0000313" key="7">
    <source>
        <dbReference type="EMBL" id="RZI01008.1"/>
    </source>
</evidence>
<dbReference type="PANTHER" id="PTHR43699">
    <property type="entry name" value="3-DEHYDROQUINATE DEHYDRATASE"/>
    <property type="match status" value="1"/>
</dbReference>
<dbReference type="PANTHER" id="PTHR43699:SF1">
    <property type="entry name" value="3-DEHYDROQUINATE DEHYDRATASE"/>
    <property type="match status" value="1"/>
</dbReference>
<dbReference type="CDD" id="cd00502">
    <property type="entry name" value="DHQase_I"/>
    <property type="match status" value="1"/>
</dbReference>
<sequence>MSEVDIAVTIAPKEEITEQLKKDLVKEQSSIDIIELRIDQRESFEIADLENLFKTLKDLQLDAEILVTYRTTVQGGKGQKNGNAYYEFLQDLIQIQGYDMVDIEWDEAQTEILLQLVAQAQSAGLKVVLSQHDFEKTPNLEALKFLYFKMNKIGADILKIAVMPNEKQDVLNLLEALATASESIEAKTVGISMSQLGLVSRTAQGVFGGTISYGCLGVPQAPGQIPVNQLKELLNIYKTNK</sequence>
<dbReference type="FunFam" id="3.20.20.70:FF:000047">
    <property type="entry name" value="3-dehydroquinate dehydratase"/>
    <property type="match status" value="1"/>
</dbReference>
<comment type="pathway">
    <text evidence="5">Metabolic intermediate biosynthesis; chorismate biosynthesis; chorismate from D-erythrose 4-phosphate and phosphoenolpyruvate: step 3/7.</text>
</comment>
<dbReference type="GO" id="GO:0003855">
    <property type="term" value="F:3-dehydroquinate dehydratase activity"/>
    <property type="evidence" value="ECO:0007669"/>
    <property type="project" value="UniProtKB-UniRule"/>
</dbReference>
<dbReference type="GO" id="GO:0008652">
    <property type="term" value="P:amino acid biosynthetic process"/>
    <property type="evidence" value="ECO:0007669"/>
    <property type="project" value="UniProtKB-KW"/>
</dbReference>
<dbReference type="NCBIfam" id="TIGR01093">
    <property type="entry name" value="aroD"/>
    <property type="match status" value="1"/>
</dbReference>
<dbReference type="EMBL" id="RQTE01000204">
    <property type="protein sequence ID" value="RZI01008.1"/>
    <property type="molecule type" value="Genomic_DNA"/>
</dbReference>
<keyword evidence="9" id="KW-1185">Reference proteome</keyword>